<sequence>MAILHIAAILCVAYAGSSLAVPPYAAVCSNGPDAWCRDLDTAVQCGAVGICLPVWKENGFVCEFCEAFMVSLDSILKDPKTQADVKNDLDMVCELLVFSTLRADCHEAVEEFLPKVFSYLKGLLADPKKACSTLYLCSTDGELALRGTPIPQLKELNVTCKLCKNVVAAVHDTLTDPATKKDIGGYVDAVCKMMTFQPLANKCKRLADKYLPVLFNYIDKNLVPDKVCKALRWCPSKQGIGFACNEMPSCQDLDDPMCHACRTLEKALSLSLLNLVFPAQENLVLADWTPMNSLQKEYSIVDMVSQMVAMVLPLHCLQGPSYWCRSTDTANICNAMEHCTEKVWGSTYP</sequence>
<evidence type="ECO:0000256" key="1">
    <source>
        <dbReference type="ARBA" id="ARBA00004613"/>
    </source>
</evidence>
<dbReference type="InterPro" id="IPR003119">
    <property type="entry name" value="SAP_A"/>
</dbReference>
<dbReference type="RefSeq" id="XP_032825347.1">
    <property type="nucleotide sequence ID" value="XM_032969456.1"/>
</dbReference>
<dbReference type="InterPro" id="IPR008139">
    <property type="entry name" value="SaposinB_dom"/>
</dbReference>
<organism evidence="10 11">
    <name type="scientific">Petromyzon marinus</name>
    <name type="common">Sea lamprey</name>
    <dbReference type="NCBI Taxonomy" id="7757"/>
    <lineage>
        <taxon>Eukaryota</taxon>
        <taxon>Metazoa</taxon>
        <taxon>Chordata</taxon>
        <taxon>Craniata</taxon>
        <taxon>Vertebrata</taxon>
        <taxon>Cyclostomata</taxon>
        <taxon>Hyperoartia</taxon>
        <taxon>Petromyzontiformes</taxon>
        <taxon>Petromyzontidae</taxon>
        <taxon>Petromyzon</taxon>
    </lineage>
</organism>
<feature type="domain" description="Saposin A-type" evidence="9">
    <location>
        <begin position="309"/>
        <end position="349"/>
    </location>
</feature>
<dbReference type="InterPro" id="IPR008138">
    <property type="entry name" value="SapB_2"/>
</dbReference>
<dbReference type="GO" id="GO:0019216">
    <property type="term" value="P:regulation of lipid metabolic process"/>
    <property type="evidence" value="ECO:0007669"/>
    <property type="project" value="TreeGrafter"/>
</dbReference>
<evidence type="ECO:0000256" key="6">
    <source>
        <dbReference type="ARBA" id="ARBA00023180"/>
    </source>
</evidence>
<dbReference type="InterPro" id="IPR051428">
    <property type="entry name" value="Sphingo_Act-Surfact_Prot"/>
</dbReference>
<dbReference type="Pfam" id="PF03489">
    <property type="entry name" value="SapB_2"/>
    <property type="match status" value="1"/>
</dbReference>
<dbReference type="FunFam" id="1.10.225.10:FF:000002">
    <property type="entry name" value="prosaposin isoform X2"/>
    <property type="match status" value="1"/>
</dbReference>
<dbReference type="InterPro" id="IPR011001">
    <property type="entry name" value="Saposin-like"/>
</dbReference>
<dbReference type="InterPro" id="IPR007856">
    <property type="entry name" value="SapB_1"/>
</dbReference>
<evidence type="ECO:0000256" key="4">
    <source>
        <dbReference type="ARBA" id="ARBA00022737"/>
    </source>
</evidence>
<keyword evidence="2" id="KW-0964">Secreted</keyword>
<feature type="signal peptide" evidence="7">
    <location>
        <begin position="1"/>
        <end position="20"/>
    </location>
</feature>
<keyword evidence="10" id="KW-1185">Reference proteome</keyword>
<dbReference type="Pfam" id="PF05184">
    <property type="entry name" value="SapB_1"/>
    <property type="match status" value="2"/>
</dbReference>
<dbReference type="GO" id="GO:0006629">
    <property type="term" value="P:lipid metabolic process"/>
    <property type="evidence" value="ECO:0007669"/>
    <property type="project" value="InterPro"/>
</dbReference>
<reference evidence="11" key="1">
    <citation type="submission" date="2025-08" db="UniProtKB">
        <authorList>
            <consortium name="RefSeq"/>
        </authorList>
    </citation>
    <scope>IDENTIFICATION</scope>
    <source>
        <tissue evidence="11">Sperm</tissue>
    </source>
</reference>
<evidence type="ECO:0000256" key="7">
    <source>
        <dbReference type="SAM" id="SignalP"/>
    </source>
</evidence>
<dbReference type="AlphaFoldDB" id="A0AAJ7TZ85"/>
<dbReference type="GO" id="GO:0005576">
    <property type="term" value="C:extracellular region"/>
    <property type="evidence" value="ECO:0007669"/>
    <property type="project" value="UniProtKB-SubCell"/>
</dbReference>
<dbReference type="GO" id="GO:0005737">
    <property type="term" value="C:cytoplasm"/>
    <property type="evidence" value="ECO:0007669"/>
    <property type="project" value="UniProtKB-ARBA"/>
</dbReference>
<gene>
    <name evidence="11" type="primary">LOC116951078</name>
</gene>
<accession>A0AAJ7TZ85</accession>
<proteinExistence type="predicted"/>
<evidence type="ECO:0000256" key="3">
    <source>
        <dbReference type="ARBA" id="ARBA00022729"/>
    </source>
</evidence>
<dbReference type="SMART" id="SM00741">
    <property type="entry name" value="SapB"/>
    <property type="match status" value="2"/>
</dbReference>
<feature type="domain" description="Saposin B-type" evidence="8">
    <location>
        <begin position="58"/>
        <end position="141"/>
    </location>
</feature>
<dbReference type="SMART" id="SM00162">
    <property type="entry name" value="SAPA"/>
    <property type="match status" value="2"/>
</dbReference>
<dbReference type="GeneID" id="116951078"/>
<evidence type="ECO:0000256" key="5">
    <source>
        <dbReference type="ARBA" id="ARBA00023157"/>
    </source>
</evidence>
<keyword evidence="4" id="KW-0677">Repeat</keyword>
<protein>
    <submittedName>
        <fullName evidence="11">Prosaposin-like</fullName>
    </submittedName>
</protein>
<dbReference type="PROSITE" id="PS50015">
    <property type="entry name" value="SAP_B"/>
    <property type="match status" value="2"/>
</dbReference>
<comment type="subcellular location">
    <subcellularLocation>
        <location evidence="1">Secreted</location>
    </subcellularLocation>
</comment>
<feature type="domain" description="Saposin B-type" evidence="8">
    <location>
        <begin position="156"/>
        <end position="238"/>
    </location>
</feature>
<dbReference type="Gene3D" id="1.10.225.10">
    <property type="entry name" value="Saposin-like"/>
    <property type="match status" value="2"/>
</dbReference>
<evidence type="ECO:0000313" key="10">
    <source>
        <dbReference type="Proteomes" id="UP001318040"/>
    </source>
</evidence>
<evidence type="ECO:0000313" key="11">
    <source>
        <dbReference type="RefSeq" id="XP_032825347.1"/>
    </source>
</evidence>
<keyword evidence="6" id="KW-0325">Glycoprotein</keyword>
<evidence type="ECO:0000259" key="8">
    <source>
        <dbReference type="PROSITE" id="PS50015"/>
    </source>
</evidence>
<dbReference type="Proteomes" id="UP001318040">
    <property type="component" value="Chromosome 41"/>
</dbReference>
<keyword evidence="5" id="KW-1015">Disulfide bond</keyword>
<dbReference type="SUPFAM" id="SSF47862">
    <property type="entry name" value="Saposin"/>
    <property type="match status" value="2"/>
</dbReference>
<feature type="chain" id="PRO_5042520373" evidence="7">
    <location>
        <begin position="21"/>
        <end position="349"/>
    </location>
</feature>
<dbReference type="KEGG" id="pmrn:116951078"/>
<keyword evidence="3 7" id="KW-0732">Signal</keyword>
<dbReference type="GO" id="GO:0007193">
    <property type="term" value="P:adenylate cyclase-inhibiting G protein-coupled receptor signaling pathway"/>
    <property type="evidence" value="ECO:0007669"/>
    <property type="project" value="TreeGrafter"/>
</dbReference>
<evidence type="ECO:0000256" key="2">
    <source>
        <dbReference type="ARBA" id="ARBA00022525"/>
    </source>
</evidence>
<feature type="domain" description="Saposin A-type" evidence="9">
    <location>
        <begin position="21"/>
        <end position="60"/>
    </location>
</feature>
<evidence type="ECO:0000259" key="9">
    <source>
        <dbReference type="PROSITE" id="PS51110"/>
    </source>
</evidence>
<dbReference type="PANTHER" id="PTHR11480">
    <property type="entry name" value="SAPOSIN-RELATED"/>
    <property type="match status" value="1"/>
</dbReference>
<dbReference type="PROSITE" id="PS51110">
    <property type="entry name" value="SAP_A"/>
    <property type="match status" value="2"/>
</dbReference>
<dbReference type="Pfam" id="PF02199">
    <property type="entry name" value="SapA"/>
    <property type="match status" value="2"/>
</dbReference>
<name>A0AAJ7TZ85_PETMA</name>